<dbReference type="STRING" id="183763.LP52_03900"/>
<dbReference type="CDD" id="cd06261">
    <property type="entry name" value="TM_PBP2"/>
    <property type="match status" value="1"/>
</dbReference>
<dbReference type="Proteomes" id="UP000031675">
    <property type="component" value="Unassembled WGS sequence"/>
</dbReference>
<keyword evidence="2 7" id="KW-0813">Transport</keyword>
<organism evidence="9 10">
    <name type="scientific">Streptomonospora alba</name>
    <dbReference type="NCBI Taxonomy" id="183763"/>
    <lineage>
        <taxon>Bacteria</taxon>
        <taxon>Bacillati</taxon>
        <taxon>Actinomycetota</taxon>
        <taxon>Actinomycetes</taxon>
        <taxon>Streptosporangiales</taxon>
        <taxon>Nocardiopsidaceae</taxon>
        <taxon>Streptomonospora</taxon>
    </lineage>
</organism>
<dbReference type="InterPro" id="IPR045621">
    <property type="entry name" value="BPD_transp_1_N"/>
</dbReference>
<feature type="transmembrane region" description="Helical" evidence="7">
    <location>
        <begin position="9"/>
        <end position="29"/>
    </location>
</feature>
<feature type="transmembrane region" description="Helical" evidence="7">
    <location>
        <begin position="102"/>
        <end position="125"/>
    </location>
</feature>
<evidence type="ECO:0000313" key="10">
    <source>
        <dbReference type="Proteomes" id="UP000031675"/>
    </source>
</evidence>
<keyword evidence="10" id="KW-1185">Reference proteome</keyword>
<dbReference type="PANTHER" id="PTHR30465:SF43">
    <property type="entry name" value="OLIGOPEPTIDE ABC TRANSPORTER, PERMEASE PROTEIN"/>
    <property type="match status" value="1"/>
</dbReference>
<dbReference type="GO" id="GO:0005886">
    <property type="term" value="C:plasma membrane"/>
    <property type="evidence" value="ECO:0007669"/>
    <property type="project" value="UniProtKB-SubCell"/>
</dbReference>
<name>A0A0C2JTC1_9ACTN</name>
<keyword evidence="3" id="KW-1003">Cell membrane</keyword>
<dbReference type="EMBL" id="JROO01000006">
    <property type="protein sequence ID" value="KII00078.1"/>
    <property type="molecule type" value="Genomic_DNA"/>
</dbReference>
<keyword evidence="6 7" id="KW-0472">Membrane</keyword>
<evidence type="ECO:0000256" key="4">
    <source>
        <dbReference type="ARBA" id="ARBA00022692"/>
    </source>
</evidence>
<dbReference type="SUPFAM" id="SSF161098">
    <property type="entry name" value="MetI-like"/>
    <property type="match status" value="1"/>
</dbReference>
<keyword evidence="5 7" id="KW-1133">Transmembrane helix</keyword>
<dbReference type="OrthoDB" id="9778910at2"/>
<comment type="similarity">
    <text evidence="7">Belongs to the binding-protein-dependent transport system permease family.</text>
</comment>
<dbReference type="AlphaFoldDB" id="A0A0C2JTC1"/>
<dbReference type="Pfam" id="PF19300">
    <property type="entry name" value="BPD_transp_1_N"/>
    <property type="match status" value="1"/>
</dbReference>
<comment type="subcellular location">
    <subcellularLocation>
        <location evidence="1 7">Cell membrane</location>
        <topology evidence="1 7">Multi-pass membrane protein</topology>
    </subcellularLocation>
</comment>
<feature type="transmembrane region" description="Helical" evidence="7">
    <location>
        <begin position="295"/>
        <end position="321"/>
    </location>
</feature>
<evidence type="ECO:0000313" key="9">
    <source>
        <dbReference type="EMBL" id="KII00078.1"/>
    </source>
</evidence>
<feature type="domain" description="ABC transmembrane type-1" evidence="8">
    <location>
        <begin position="102"/>
        <end position="314"/>
    </location>
</feature>
<evidence type="ECO:0000259" key="8">
    <source>
        <dbReference type="PROSITE" id="PS50928"/>
    </source>
</evidence>
<evidence type="ECO:0000256" key="5">
    <source>
        <dbReference type="ARBA" id="ARBA00022989"/>
    </source>
</evidence>
<evidence type="ECO:0000256" key="2">
    <source>
        <dbReference type="ARBA" id="ARBA00022448"/>
    </source>
</evidence>
<proteinExistence type="inferred from homology"/>
<dbReference type="InterPro" id="IPR000515">
    <property type="entry name" value="MetI-like"/>
</dbReference>
<feature type="transmembrane region" description="Helical" evidence="7">
    <location>
        <begin position="137"/>
        <end position="166"/>
    </location>
</feature>
<reference evidence="10" key="1">
    <citation type="journal article" date="2015" name="Chem. Biol.">
        <title>Structure, bioactivity, and resistance mechanism of streptomonomicin, an unusual lasso Peptide from an understudied halophilic actinomycete.</title>
        <authorList>
            <person name="Metelev M."/>
            <person name="Tietz J.I."/>
            <person name="Melby J.O."/>
            <person name="Blair P.M."/>
            <person name="Zhu L."/>
            <person name="Livnat I."/>
            <person name="Severinov K."/>
            <person name="Mitchell D.A."/>
        </authorList>
    </citation>
    <scope>NUCLEOTIDE SEQUENCE [LARGE SCALE GENOMIC DNA]</scope>
    <source>
        <strain evidence="10">YIM 90003</strain>
    </source>
</reference>
<accession>A0A0C2JTC1</accession>
<evidence type="ECO:0000256" key="3">
    <source>
        <dbReference type="ARBA" id="ARBA00022475"/>
    </source>
</evidence>
<protein>
    <submittedName>
        <fullName evidence="9">ABC transporter permease</fullName>
    </submittedName>
</protein>
<dbReference type="RefSeq" id="WP_040270774.1">
    <property type="nucleotide sequence ID" value="NZ_JROO01000006.1"/>
</dbReference>
<evidence type="ECO:0000256" key="1">
    <source>
        <dbReference type="ARBA" id="ARBA00004651"/>
    </source>
</evidence>
<sequence length="333" mass="36872">MRALVIRRLFYMVPTMFAISLVAFLVIQLPPGNYLTTYIAELSARGQSVDQTQIRALEERYGLDEPIFVQYLRWIGGIVLHGDFGQSFQYQRDVSDLIWDRVGISVALALATIVVSWGLAIPIGIYSAVRQHSVGDYVFTFIGFIGLATPNFMLALLFVWIAFAYFGESVGGIVSPEFADSAWNLGKILDVVSNLWAPVLIIGTAGTAVLIRVLRANLLDELRKPYVVTARAKGLPEWRVIVKYPVRMAMSPFISTIGWVLPTIVGGEVMVSIVLSLETTGPLLLQALRNQDMYLAGAFILVLGVLTLVGTLISDLLLAWWDPRIRHAQAEEV</sequence>
<keyword evidence="4 7" id="KW-0812">Transmembrane</keyword>
<feature type="transmembrane region" description="Helical" evidence="7">
    <location>
        <begin position="253"/>
        <end position="275"/>
    </location>
</feature>
<dbReference type="InterPro" id="IPR035906">
    <property type="entry name" value="MetI-like_sf"/>
</dbReference>
<dbReference type="Gene3D" id="1.10.3720.10">
    <property type="entry name" value="MetI-like"/>
    <property type="match status" value="1"/>
</dbReference>
<evidence type="ECO:0000256" key="7">
    <source>
        <dbReference type="RuleBase" id="RU363032"/>
    </source>
</evidence>
<dbReference type="Pfam" id="PF00528">
    <property type="entry name" value="BPD_transp_1"/>
    <property type="match status" value="1"/>
</dbReference>
<gene>
    <name evidence="9" type="ORF">LP52_03900</name>
</gene>
<dbReference type="PROSITE" id="PS50928">
    <property type="entry name" value="ABC_TM1"/>
    <property type="match status" value="1"/>
</dbReference>
<dbReference type="PANTHER" id="PTHR30465">
    <property type="entry name" value="INNER MEMBRANE ABC TRANSPORTER"/>
    <property type="match status" value="1"/>
</dbReference>
<feature type="transmembrane region" description="Helical" evidence="7">
    <location>
        <begin position="195"/>
        <end position="214"/>
    </location>
</feature>
<evidence type="ECO:0000256" key="6">
    <source>
        <dbReference type="ARBA" id="ARBA00023136"/>
    </source>
</evidence>
<dbReference type="GO" id="GO:0055085">
    <property type="term" value="P:transmembrane transport"/>
    <property type="evidence" value="ECO:0007669"/>
    <property type="project" value="InterPro"/>
</dbReference>
<comment type="caution">
    <text evidence="9">The sequence shown here is derived from an EMBL/GenBank/DDBJ whole genome shotgun (WGS) entry which is preliminary data.</text>
</comment>